<protein>
    <recommendedName>
        <fullName evidence="3">Periplasmic protein</fullName>
    </recommendedName>
</protein>
<accession>A0ABS7JKJ2</accession>
<proteinExistence type="predicted"/>
<sequence length="149" mass="17378">MFRILWGVVFCGLFLSASEYLFSYRVAIRNGIILNEKYNFSPAMVSAKMLDEIRNPYKKCEIPHKAKNEKEFIYGYKEKILECFFGWGVRLEDRSEVRNLQGKSMTLLSIPPSRIKIDYEDGIATIYALIKEKGRGVQDFRIDFRGAKE</sequence>
<gene>
    <name evidence="1" type="ORF">K4G57_00185</name>
</gene>
<evidence type="ECO:0008006" key="3">
    <source>
        <dbReference type="Google" id="ProtNLM"/>
    </source>
</evidence>
<reference evidence="1 2" key="1">
    <citation type="submission" date="2021-08" db="EMBL/GenBank/DDBJ databases">
        <title>Helicobacter spp. isolated from feces of Anatolian Ground Squirrel (Spermophilus xanthoprymnus) in Turkey.</title>
        <authorList>
            <person name="Aydin F."/>
            <person name="Abay S."/>
            <person name="Kayman T."/>
            <person name="Karakaya E."/>
            <person name="Saticioglu I.B."/>
        </authorList>
    </citation>
    <scope>NUCLEOTIDE SEQUENCE [LARGE SCALE GENOMIC DNA]</scope>
    <source>
        <strain evidence="1 2">Faydin-H70</strain>
    </source>
</reference>
<dbReference type="Proteomes" id="UP000700059">
    <property type="component" value="Unassembled WGS sequence"/>
</dbReference>
<dbReference type="EMBL" id="JAIGYQ010000001">
    <property type="protein sequence ID" value="MBX7489901.1"/>
    <property type="molecule type" value="Genomic_DNA"/>
</dbReference>
<name>A0ABS7JKJ2_9HELI</name>
<dbReference type="RefSeq" id="WP_221531173.1">
    <property type="nucleotide sequence ID" value="NZ_JAIGYP010000001.1"/>
</dbReference>
<keyword evidence="2" id="KW-1185">Reference proteome</keyword>
<comment type="caution">
    <text evidence="1">The sequence shown here is derived from an EMBL/GenBank/DDBJ whole genome shotgun (WGS) entry which is preliminary data.</text>
</comment>
<evidence type="ECO:0000313" key="1">
    <source>
        <dbReference type="EMBL" id="MBX7489901.1"/>
    </source>
</evidence>
<organism evidence="1 2">
    <name type="scientific">Helicobacter turcicus</name>
    <dbReference type="NCBI Taxonomy" id="2867412"/>
    <lineage>
        <taxon>Bacteria</taxon>
        <taxon>Pseudomonadati</taxon>
        <taxon>Campylobacterota</taxon>
        <taxon>Epsilonproteobacteria</taxon>
        <taxon>Campylobacterales</taxon>
        <taxon>Helicobacteraceae</taxon>
        <taxon>Helicobacter</taxon>
    </lineage>
</organism>
<evidence type="ECO:0000313" key="2">
    <source>
        <dbReference type="Proteomes" id="UP000700059"/>
    </source>
</evidence>